<evidence type="ECO:0000313" key="12">
    <source>
        <dbReference type="Proteomes" id="UP000321258"/>
    </source>
</evidence>
<dbReference type="PANTHER" id="PTHR42803:SF1">
    <property type="entry name" value="BROAD-SPECIFICITY LINEAR ACYL-COA DEHYDROGENASE FADE5"/>
    <property type="match status" value="1"/>
</dbReference>
<dbReference type="EMBL" id="BJZT01000017">
    <property type="protein sequence ID" value="GEO99414.1"/>
    <property type="molecule type" value="Genomic_DNA"/>
</dbReference>
<evidence type="ECO:0000256" key="6">
    <source>
        <dbReference type="RuleBase" id="RU362125"/>
    </source>
</evidence>
<proteinExistence type="inferred from homology"/>
<evidence type="ECO:0000313" key="11">
    <source>
        <dbReference type="EMBL" id="GEO99414.1"/>
    </source>
</evidence>
<organism evidence="11 12">
    <name type="scientific">Methylobacterium haplocladii</name>
    <dbReference type="NCBI Taxonomy" id="1176176"/>
    <lineage>
        <taxon>Bacteria</taxon>
        <taxon>Pseudomonadati</taxon>
        <taxon>Pseudomonadota</taxon>
        <taxon>Alphaproteobacteria</taxon>
        <taxon>Hyphomicrobiales</taxon>
        <taxon>Methylobacteriaceae</taxon>
        <taxon>Methylobacterium</taxon>
    </lineage>
</organism>
<evidence type="ECO:0000256" key="3">
    <source>
        <dbReference type="ARBA" id="ARBA00022630"/>
    </source>
</evidence>
<dbReference type="Gene3D" id="1.10.540.10">
    <property type="entry name" value="Acyl-CoA dehydrogenase/oxidase, N-terminal domain"/>
    <property type="match status" value="1"/>
</dbReference>
<dbReference type="Pfam" id="PF00441">
    <property type="entry name" value="Acyl-CoA_dh_1"/>
    <property type="match status" value="1"/>
</dbReference>
<feature type="domain" description="Acyl-CoA dehydrogenase/oxidase C-terminal" evidence="7">
    <location>
        <begin position="277"/>
        <end position="437"/>
    </location>
</feature>
<dbReference type="InterPro" id="IPR009075">
    <property type="entry name" value="AcylCo_DH/oxidase_C"/>
</dbReference>
<keyword evidence="12" id="KW-1185">Reference proteome</keyword>
<sequence length="586" mass="60600">MSYRAPVEEMAFTLRHVAGLDAVLTQGGHEMAPEDVTAILDEAGKLANGVIAPLNRAGDRHGATLQDGAVTTAPGWREAYRAFVDGGWNGLGATPEHGGQGLPHLMAAACTEMWNGANLSFGLCPLLTAGGIEALTAHGSADLKARYLGKLVSGEWTATMNLTEPQAGSDLALLRSRAEPIGDGRYRIVGSKIYITYGEHDLTDNIVHLVLARLKDAPAGTRGISLFLVPKVLPDGTRNDLRCSGLEHKLGIHASPTCSMAFGDAGGAIGWLIGEENRGLACMFTMMNSARLNVGLQGVGVAEAAYQHALAYARDRRQGRAPGAPETSAIVAHADVQRMLLTMKASTAAARGICYLTAQALDAADGPEGRAAFERASLLTPVAKAFATDIANEVTSLGVQVHGGMGFIEETGAAQLMRDARILGIYEGTNGIQAIDLVTRKLPLSGGATARAQIATMRRVAEGLLKDGSPGFGHAAARLRDGVCSLDRATSFLLTTLGSNHPDAALAGAAPYLRLFGLVQGAACLAQAGLASSAVLKAGDTDPACGARIALARFFTENLLPAAGGLEQAVIDGGAFVEDAAAVLAG</sequence>
<comment type="similarity">
    <text evidence="2 6">Belongs to the acyl-CoA dehydrogenase family.</text>
</comment>
<evidence type="ECO:0000259" key="10">
    <source>
        <dbReference type="Pfam" id="PF12806"/>
    </source>
</evidence>
<dbReference type="InterPro" id="IPR025878">
    <property type="entry name" value="Acyl-CoA_dh-like_C_dom"/>
</dbReference>
<dbReference type="Gene3D" id="2.40.110.10">
    <property type="entry name" value="Butyryl-CoA Dehydrogenase, subunit A, domain 2"/>
    <property type="match status" value="1"/>
</dbReference>
<evidence type="ECO:0000256" key="1">
    <source>
        <dbReference type="ARBA" id="ARBA00001974"/>
    </source>
</evidence>
<dbReference type="RefSeq" id="WP_147078313.1">
    <property type="nucleotide sequence ID" value="NZ_BJZT01000017.1"/>
</dbReference>
<evidence type="ECO:0000259" key="7">
    <source>
        <dbReference type="Pfam" id="PF00441"/>
    </source>
</evidence>
<dbReference type="Proteomes" id="UP000321258">
    <property type="component" value="Unassembled WGS sequence"/>
</dbReference>
<name>A0A512INX9_9HYPH</name>
<keyword evidence="4 6" id="KW-0274">FAD</keyword>
<feature type="domain" description="Acetyl-CoA dehydrogenase-like C-terminal" evidence="10">
    <location>
        <begin position="461"/>
        <end position="575"/>
    </location>
</feature>
<dbReference type="SUPFAM" id="SSF47203">
    <property type="entry name" value="Acyl-CoA dehydrogenase C-terminal domain-like"/>
    <property type="match status" value="1"/>
</dbReference>
<dbReference type="OrthoDB" id="9807883at2"/>
<dbReference type="InterPro" id="IPR006091">
    <property type="entry name" value="Acyl-CoA_Oxase/DH_mid-dom"/>
</dbReference>
<evidence type="ECO:0000259" key="9">
    <source>
        <dbReference type="Pfam" id="PF02771"/>
    </source>
</evidence>
<keyword evidence="3 6" id="KW-0285">Flavoprotein</keyword>
<comment type="caution">
    <text evidence="11">The sequence shown here is derived from an EMBL/GenBank/DDBJ whole genome shotgun (WGS) entry which is preliminary data.</text>
</comment>
<dbReference type="InterPro" id="IPR009100">
    <property type="entry name" value="AcylCoA_DH/oxidase_NM_dom_sf"/>
</dbReference>
<keyword evidence="5 6" id="KW-0560">Oxidoreductase</keyword>
<dbReference type="GO" id="GO:0050660">
    <property type="term" value="F:flavin adenine dinucleotide binding"/>
    <property type="evidence" value="ECO:0007669"/>
    <property type="project" value="InterPro"/>
</dbReference>
<dbReference type="Pfam" id="PF02770">
    <property type="entry name" value="Acyl-CoA_dh_M"/>
    <property type="match status" value="1"/>
</dbReference>
<dbReference type="InterPro" id="IPR037069">
    <property type="entry name" value="AcylCoA_DH/ox_N_sf"/>
</dbReference>
<dbReference type="InterPro" id="IPR052166">
    <property type="entry name" value="Diverse_Acyl-CoA_DH"/>
</dbReference>
<evidence type="ECO:0000256" key="5">
    <source>
        <dbReference type="ARBA" id="ARBA00023002"/>
    </source>
</evidence>
<gene>
    <name evidence="11" type="primary">mmgC</name>
    <name evidence="11" type="ORF">MHA02_18020</name>
</gene>
<protein>
    <submittedName>
        <fullName evidence="11">Acyl-CoA dehydrogenase</fullName>
    </submittedName>
</protein>
<dbReference type="Gene3D" id="1.20.140.10">
    <property type="entry name" value="Butyryl-CoA Dehydrogenase, subunit A, domain 3"/>
    <property type="match status" value="1"/>
</dbReference>
<accession>A0A512INX9</accession>
<dbReference type="Pfam" id="PF02771">
    <property type="entry name" value="Acyl-CoA_dh_N"/>
    <property type="match status" value="1"/>
</dbReference>
<reference evidence="11 12" key="1">
    <citation type="submission" date="2019-07" db="EMBL/GenBank/DDBJ databases">
        <title>Whole genome shotgun sequence of Methylobacterium haplocladii NBRC 107714.</title>
        <authorList>
            <person name="Hosoyama A."/>
            <person name="Uohara A."/>
            <person name="Ohji S."/>
            <person name="Ichikawa N."/>
        </authorList>
    </citation>
    <scope>NUCLEOTIDE SEQUENCE [LARGE SCALE GENOMIC DNA]</scope>
    <source>
        <strain evidence="11 12">NBRC 107714</strain>
    </source>
</reference>
<evidence type="ECO:0000256" key="4">
    <source>
        <dbReference type="ARBA" id="ARBA00022827"/>
    </source>
</evidence>
<feature type="domain" description="Acyl-CoA dehydrogenase/oxidase N-terminal" evidence="9">
    <location>
        <begin position="35"/>
        <end position="155"/>
    </location>
</feature>
<dbReference type="GO" id="GO:0016627">
    <property type="term" value="F:oxidoreductase activity, acting on the CH-CH group of donors"/>
    <property type="evidence" value="ECO:0007669"/>
    <property type="project" value="InterPro"/>
</dbReference>
<feature type="domain" description="Acyl-CoA oxidase/dehydrogenase middle" evidence="8">
    <location>
        <begin position="160"/>
        <end position="264"/>
    </location>
</feature>
<dbReference type="InterPro" id="IPR036250">
    <property type="entry name" value="AcylCo_DH-like_C"/>
</dbReference>
<dbReference type="PANTHER" id="PTHR42803">
    <property type="entry name" value="ACYL-COA DEHYDROGENASE"/>
    <property type="match status" value="1"/>
</dbReference>
<dbReference type="Pfam" id="PF12806">
    <property type="entry name" value="Acyl-CoA_dh_C"/>
    <property type="match status" value="1"/>
</dbReference>
<dbReference type="InterPro" id="IPR046373">
    <property type="entry name" value="Acyl-CoA_Oxase/DH_mid-dom_sf"/>
</dbReference>
<dbReference type="AlphaFoldDB" id="A0A512INX9"/>
<evidence type="ECO:0000256" key="2">
    <source>
        <dbReference type="ARBA" id="ARBA00009347"/>
    </source>
</evidence>
<dbReference type="SUPFAM" id="SSF56645">
    <property type="entry name" value="Acyl-CoA dehydrogenase NM domain-like"/>
    <property type="match status" value="1"/>
</dbReference>
<comment type="cofactor">
    <cofactor evidence="1 6">
        <name>FAD</name>
        <dbReference type="ChEBI" id="CHEBI:57692"/>
    </cofactor>
</comment>
<dbReference type="InterPro" id="IPR013786">
    <property type="entry name" value="AcylCoA_DH/ox_N"/>
</dbReference>
<evidence type="ECO:0000259" key="8">
    <source>
        <dbReference type="Pfam" id="PF02770"/>
    </source>
</evidence>